<dbReference type="InterPro" id="IPR004550">
    <property type="entry name" value="AsnASE_II"/>
</dbReference>
<gene>
    <name evidence="11" type="ORF">Thewi_1051</name>
</gene>
<evidence type="ECO:0000256" key="8">
    <source>
        <dbReference type="PROSITE-ProRule" id="PRU10100"/>
    </source>
</evidence>
<dbReference type="eggNOG" id="COG0252">
    <property type="taxonomic scope" value="Bacteria"/>
</dbReference>
<proteinExistence type="inferred from homology"/>
<dbReference type="RefSeq" id="WP_014062695.1">
    <property type="nucleotide sequence ID" value="NC_015958.1"/>
</dbReference>
<dbReference type="PANTHER" id="PTHR11707">
    <property type="entry name" value="L-ASPARAGINASE"/>
    <property type="match status" value="1"/>
</dbReference>
<organism evidence="11 12">
    <name type="scientific">Thermoanaerobacter wiegelii Rt8.B1</name>
    <dbReference type="NCBI Taxonomy" id="697303"/>
    <lineage>
        <taxon>Bacteria</taxon>
        <taxon>Bacillati</taxon>
        <taxon>Bacillota</taxon>
        <taxon>Clostridia</taxon>
        <taxon>Thermoanaerobacterales</taxon>
        <taxon>Thermoanaerobacteraceae</taxon>
        <taxon>Thermoanaerobacter</taxon>
    </lineage>
</organism>
<dbReference type="Gene3D" id="3.40.50.40">
    <property type="match status" value="1"/>
</dbReference>
<evidence type="ECO:0000313" key="11">
    <source>
        <dbReference type="EMBL" id="AEM78479.1"/>
    </source>
</evidence>
<dbReference type="SMART" id="SM00870">
    <property type="entry name" value="Asparaginase"/>
    <property type="match status" value="1"/>
</dbReference>
<dbReference type="STRING" id="697303.Thewi_1051"/>
<feature type="active site" description="O-isoaspartyl threonine intermediate" evidence="5">
    <location>
        <position position="35"/>
    </location>
</feature>
<comment type="catalytic activity">
    <reaction evidence="4">
        <text>L-asparagine + H2O = L-aspartate + NH4(+)</text>
        <dbReference type="Rhea" id="RHEA:21016"/>
        <dbReference type="ChEBI" id="CHEBI:15377"/>
        <dbReference type="ChEBI" id="CHEBI:28938"/>
        <dbReference type="ChEBI" id="CHEBI:29991"/>
        <dbReference type="ChEBI" id="CHEBI:58048"/>
        <dbReference type="EC" id="3.5.1.1"/>
    </reaction>
</comment>
<feature type="active site" evidence="7">
    <location>
        <position position="35"/>
    </location>
</feature>
<dbReference type="InterPro" id="IPR036152">
    <property type="entry name" value="Asp/glu_Ase-like_sf"/>
</dbReference>
<dbReference type="EC" id="3.5.1.1" evidence="2"/>
<evidence type="ECO:0000256" key="7">
    <source>
        <dbReference type="PROSITE-ProRule" id="PRU10099"/>
    </source>
</evidence>
<dbReference type="SFLD" id="SFLDS00057">
    <property type="entry name" value="Glutaminase/Asparaginase"/>
    <property type="match status" value="1"/>
</dbReference>
<feature type="binding site" evidence="6">
    <location>
        <begin position="112"/>
        <end position="113"/>
    </location>
    <ligand>
        <name>substrate</name>
    </ligand>
</feature>
<dbReference type="FunFam" id="3.40.50.1170:FF:000001">
    <property type="entry name" value="L-asparaginase 2"/>
    <property type="match status" value="1"/>
</dbReference>
<feature type="active site" evidence="8">
    <location>
        <position position="112"/>
    </location>
</feature>
<dbReference type="Proteomes" id="UP000008276">
    <property type="component" value="Chromosome"/>
</dbReference>
<evidence type="ECO:0000256" key="5">
    <source>
        <dbReference type="PIRSR" id="PIRSR001220-1"/>
    </source>
</evidence>
<feature type="domain" description="L-asparaginase N-terminal" evidence="9">
    <location>
        <begin position="26"/>
        <end position="215"/>
    </location>
</feature>
<dbReference type="InterPro" id="IPR020827">
    <property type="entry name" value="Asparaginase/glutaminase_AS1"/>
</dbReference>
<dbReference type="GO" id="GO:0004067">
    <property type="term" value="F:asparaginase activity"/>
    <property type="evidence" value="ECO:0007669"/>
    <property type="project" value="UniProtKB-UniRule"/>
</dbReference>
<evidence type="ECO:0000256" key="1">
    <source>
        <dbReference type="ARBA" id="ARBA00010518"/>
    </source>
</evidence>
<dbReference type="InterPro" id="IPR027473">
    <property type="entry name" value="L-asparaginase_C"/>
</dbReference>
<evidence type="ECO:0000256" key="6">
    <source>
        <dbReference type="PIRSR" id="PIRSR001220-2"/>
    </source>
</evidence>
<comment type="similarity">
    <text evidence="1">Belongs to the asparaginase 1 family.</text>
</comment>
<evidence type="ECO:0000313" key="12">
    <source>
        <dbReference type="Proteomes" id="UP000008276"/>
    </source>
</evidence>
<evidence type="ECO:0000256" key="4">
    <source>
        <dbReference type="ARBA" id="ARBA00049366"/>
    </source>
</evidence>
<dbReference type="InterPro" id="IPR027475">
    <property type="entry name" value="Asparaginase/glutaminase_AS2"/>
</dbReference>
<dbReference type="SUPFAM" id="SSF53774">
    <property type="entry name" value="Glutaminase/Asparaginase"/>
    <property type="match status" value="1"/>
</dbReference>
<dbReference type="PIRSF" id="PIRSF500176">
    <property type="entry name" value="L_ASNase"/>
    <property type="match status" value="1"/>
</dbReference>
<dbReference type="InterPro" id="IPR037152">
    <property type="entry name" value="L-asparaginase_N_sf"/>
</dbReference>
<feature type="domain" description="Asparaginase/glutaminase C-terminal" evidence="10">
    <location>
        <begin position="230"/>
        <end position="345"/>
    </location>
</feature>
<evidence type="ECO:0000256" key="2">
    <source>
        <dbReference type="ARBA" id="ARBA00012920"/>
    </source>
</evidence>
<dbReference type="EMBL" id="CP002991">
    <property type="protein sequence ID" value="AEM78479.1"/>
    <property type="molecule type" value="Genomic_DNA"/>
</dbReference>
<dbReference type="PRINTS" id="PR00139">
    <property type="entry name" value="ASNGLNASE"/>
</dbReference>
<dbReference type="GO" id="GO:0006528">
    <property type="term" value="P:asparagine metabolic process"/>
    <property type="evidence" value="ECO:0007669"/>
    <property type="project" value="InterPro"/>
</dbReference>
<dbReference type="CDD" id="cd08964">
    <property type="entry name" value="L-asparaginase_II"/>
    <property type="match status" value="1"/>
</dbReference>
<protein>
    <recommendedName>
        <fullName evidence="2">asparaginase</fullName>
        <ecNumber evidence="2">3.5.1.1</ecNumber>
    </recommendedName>
</protein>
<feature type="binding site" evidence="6">
    <location>
        <position position="79"/>
    </location>
    <ligand>
        <name>substrate</name>
    </ligand>
</feature>
<dbReference type="Pfam" id="PF00710">
    <property type="entry name" value="Asparaginase"/>
    <property type="match status" value="1"/>
</dbReference>
<dbReference type="InterPro" id="IPR027474">
    <property type="entry name" value="L-asparaginase_N"/>
</dbReference>
<reference evidence="11 12" key="1">
    <citation type="submission" date="2011-08" db="EMBL/GenBank/DDBJ databases">
        <title>Complete sequence of Thermoanaerobacter wiegelii Rt8.B1.</title>
        <authorList>
            <consortium name="US DOE Joint Genome Institute"/>
            <person name="Lucas S."/>
            <person name="Han J."/>
            <person name="Lapidus A."/>
            <person name="Cheng J.-F."/>
            <person name="Goodwin L."/>
            <person name="Pitluck S."/>
            <person name="Peters L."/>
            <person name="Mikhailova N."/>
            <person name="Zeytun A."/>
            <person name="Daligault H."/>
            <person name="Detter J.C."/>
            <person name="Han C."/>
            <person name="Tapia R."/>
            <person name="Land M."/>
            <person name="Hauser L."/>
            <person name="Kyrpides N."/>
            <person name="Ivanova N."/>
            <person name="Pagani I."/>
            <person name="Hemme C."/>
            <person name="Woyke T."/>
        </authorList>
    </citation>
    <scope>NUCLEOTIDE SEQUENCE [LARGE SCALE GENOMIC DNA]</scope>
    <source>
        <strain evidence="11 12">Rt8.B1</strain>
    </source>
</reference>
<dbReference type="AlphaFoldDB" id="G2MS85"/>
<accession>G2MS85</accession>
<evidence type="ECO:0000259" key="9">
    <source>
        <dbReference type="Pfam" id="PF00710"/>
    </source>
</evidence>
<dbReference type="PANTHER" id="PTHR11707:SF28">
    <property type="entry name" value="60 KDA LYSOPHOSPHOLIPASE"/>
    <property type="match status" value="1"/>
</dbReference>
<dbReference type="InterPro" id="IPR040919">
    <property type="entry name" value="Asparaginase_C"/>
</dbReference>
<evidence type="ECO:0000256" key="3">
    <source>
        <dbReference type="ARBA" id="ARBA00022801"/>
    </source>
</evidence>
<dbReference type="PROSITE" id="PS00917">
    <property type="entry name" value="ASN_GLN_ASE_2"/>
    <property type="match status" value="1"/>
</dbReference>
<dbReference type="Gene3D" id="3.40.50.1170">
    <property type="entry name" value="L-asparaginase, N-terminal domain"/>
    <property type="match status" value="1"/>
</dbReference>
<dbReference type="PROSITE" id="PS51732">
    <property type="entry name" value="ASN_GLN_ASE_3"/>
    <property type="match status" value="1"/>
</dbReference>
<dbReference type="PROSITE" id="PS00144">
    <property type="entry name" value="ASN_GLN_ASE_1"/>
    <property type="match status" value="1"/>
</dbReference>
<dbReference type="InterPro" id="IPR006034">
    <property type="entry name" value="Asparaginase/glutaminase-like"/>
</dbReference>
<dbReference type="PIRSF" id="PIRSF001220">
    <property type="entry name" value="L-ASNase_gatD"/>
    <property type="match status" value="1"/>
</dbReference>
<dbReference type="KEGG" id="twi:Thewi_1051"/>
<name>G2MS85_9THEO</name>
<dbReference type="HOGENOM" id="CLU_019134_1_0_9"/>
<keyword evidence="12" id="KW-1185">Reference proteome</keyword>
<dbReference type="Pfam" id="PF17763">
    <property type="entry name" value="Asparaginase_C"/>
    <property type="match status" value="1"/>
</dbReference>
<keyword evidence="3" id="KW-0378">Hydrolase</keyword>
<sequence>MYYNESNKINISVAVNYFLGGFALEKIVIIFTGGTISMKNDPNLNAAIPSLSGNDILKLVPSIKEIAQIEIIQFGNFPSPYFTHELLINLRREVENVIIKQQVKGVVITHGTDTIEETAYFLDLTINSEKPIILTGAMKNSSEVGYDGPSNLIASVITASSEKAKNKGVLVVFNNEIHAARDVTKTHTSSIDTFKSLETGPIGVVDNNRAYFYRNIEARDYIPVDHLEPRVSLLKVAFGMDDKIIRFLVDSGEKGIVIEGTGRGNVPPKLAEGIEYAISKGVIVVLVSRCPMGRVDASYGYKGGGKHLESLGVIFGGNLSGQKARIKLMAALAYSNNYNEIKKLFKEERT</sequence>
<evidence type="ECO:0000259" key="10">
    <source>
        <dbReference type="Pfam" id="PF17763"/>
    </source>
</evidence>